<evidence type="ECO:0000313" key="2">
    <source>
        <dbReference type="EMBL" id="GFH11119.1"/>
    </source>
</evidence>
<evidence type="ECO:0000313" key="3">
    <source>
        <dbReference type="Proteomes" id="UP000485058"/>
    </source>
</evidence>
<dbReference type="Proteomes" id="UP000485058">
    <property type="component" value="Unassembled WGS sequence"/>
</dbReference>
<proteinExistence type="predicted"/>
<comment type="caution">
    <text evidence="2">The sequence shown here is derived from an EMBL/GenBank/DDBJ whole genome shotgun (WGS) entry which is preliminary data.</text>
</comment>
<gene>
    <name evidence="2" type="ORF">HaLaN_06562</name>
</gene>
<keyword evidence="3" id="KW-1185">Reference proteome</keyword>
<sequence length="69" mass="7068">MHDASERVAAGSKGSVVGLALLSKLCMMSRYPLPPPPSSPPSPTPCPMPIPAHPSSPALPNQCHAAKLS</sequence>
<reference evidence="2 3" key="1">
    <citation type="submission" date="2020-02" db="EMBL/GenBank/DDBJ databases">
        <title>Draft genome sequence of Haematococcus lacustris strain NIES-144.</title>
        <authorList>
            <person name="Morimoto D."/>
            <person name="Nakagawa S."/>
            <person name="Yoshida T."/>
            <person name="Sawayama S."/>
        </authorList>
    </citation>
    <scope>NUCLEOTIDE SEQUENCE [LARGE SCALE GENOMIC DNA]</scope>
    <source>
        <strain evidence="2 3">NIES-144</strain>
    </source>
</reference>
<name>A0A699YX55_HAELA</name>
<accession>A0A699YX55</accession>
<organism evidence="2 3">
    <name type="scientific">Haematococcus lacustris</name>
    <name type="common">Green alga</name>
    <name type="synonym">Haematococcus pluvialis</name>
    <dbReference type="NCBI Taxonomy" id="44745"/>
    <lineage>
        <taxon>Eukaryota</taxon>
        <taxon>Viridiplantae</taxon>
        <taxon>Chlorophyta</taxon>
        <taxon>core chlorophytes</taxon>
        <taxon>Chlorophyceae</taxon>
        <taxon>CS clade</taxon>
        <taxon>Chlamydomonadales</taxon>
        <taxon>Haematococcaceae</taxon>
        <taxon>Haematococcus</taxon>
    </lineage>
</organism>
<evidence type="ECO:0000256" key="1">
    <source>
        <dbReference type="SAM" id="MobiDB-lite"/>
    </source>
</evidence>
<dbReference type="EMBL" id="BLLF01000375">
    <property type="protein sequence ID" value="GFH11119.1"/>
    <property type="molecule type" value="Genomic_DNA"/>
</dbReference>
<feature type="region of interest" description="Disordered" evidence="1">
    <location>
        <begin position="32"/>
        <end position="69"/>
    </location>
</feature>
<protein>
    <submittedName>
        <fullName evidence="2">Uncharacterized protein</fullName>
    </submittedName>
</protein>
<dbReference type="AlphaFoldDB" id="A0A699YX55"/>
<feature type="compositionally biased region" description="Pro residues" evidence="1">
    <location>
        <begin position="32"/>
        <end position="54"/>
    </location>
</feature>